<evidence type="ECO:0000313" key="1">
    <source>
        <dbReference type="EMBL" id="KZD22279.1"/>
    </source>
</evidence>
<dbReference type="RefSeq" id="WP_068734848.1">
    <property type="nucleotide sequence ID" value="NZ_LVYV01000023.1"/>
</dbReference>
<proteinExistence type="predicted"/>
<organism evidence="1 2">
    <name type="scientific">Tardiphaga robiniae</name>
    <dbReference type="NCBI Taxonomy" id="943830"/>
    <lineage>
        <taxon>Bacteria</taxon>
        <taxon>Pseudomonadati</taxon>
        <taxon>Pseudomonadota</taxon>
        <taxon>Alphaproteobacteria</taxon>
        <taxon>Hyphomicrobiales</taxon>
        <taxon>Nitrobacteraceae</taxon>
        <taxon>Tardiphaga</taxon>
    </lineage>
</organism>
<reference evidence="1 2" key="1">
    <citation type="submission" date="2016-03" db="EMBL/GenBank/DDBJ databases">
        <title>Microsymbionts genomes from the relict species Vavilovia formosa (Stev.) Fed.</title>
        <authorList>
            <person name="Kopat V."/>
            <person name="Chirak E."/>
            <person name="Kimeklis A."/>
            <person name="Andronov E."/>
        </authorList>
    </citation>
    <scope>NUCLEOTIDE SEQUENCE [LARGE SCALE GENOMIC DNA]</scope>
    <source>
        <strain evidence="1 2">Vaf07</strain>
    </source>
</reference>
<dbReference type="EMBL" id="LVYV01000023">
    <property type="protein sequence ID" value="KZD22279.1"/>
    <property type="molecule type" value="Genomic_DNA"/>
</dbReference>
<evidence type="ECO:0000313" key="2">
    <source>
        <dbReference type="Proteomes" id="UP000076574"/>
    </source>
</evidence>
<keyword evidence="2" id="KW-1185">Reference proteome</keyword>
<name>A0A163YLC5_9BRAD</name>
<gene>
    <name evidence="1" type="ORF">A4A58_09540</name>
</gene>
<accession>A0A163YLC5</accession>
<comment type="caution">
    <text evidence="1">The sequence shown here is derived from an EMBL/GenBank/DDBJ whole genome shotgun (WGS) entry which is preliminary data.</text>
</comment>
<dbReference type="AlphaFoldDB" id="A0A163YLC5"/>
<dbReference type="Proteomes" id="UP000076574">
    <property type="component" value="Unassembled WGS sequence"/>
</dbReference>
<sequence length="67" mass="7758">MVAMYRQPNLEVIVTPHPLLFWEWQVQDNGDLFNSGFSSTRWKARYDGNAALFEVLAAGFYSEPLFD</sequence>
<protein>
    <submittedName>
        <fullName evidence="1">Uncharacterized protein</fullName>
    </submittedName>
</protein>